<keyword evidence="3 8" id="KW-0238">DNA-binding</keyword>
<comment type="subcellular location">
    <subcellularLocation>
        <location evidence="1 8">Nucleus</location>
    </subcellularLocation>
</comment>
<evidence type="ECO:0000256" key="2">
    <source>
        <dbReference type="ARBA" id="ARBA00023015"/>
    </source>
</evidence>
<proteinExistence type="inferred from homology"/>
<feature type="region of interest" description="Disordered" evidence="9">
    <location>
        <begin position="86"/>
        <end position="111"/>
    </location>
</feature>
<keyword evidence="2 8" id="KW-0805">Transcription regulation</keyword>
<feature type="region of interest" description="Disordered" evidence="9">
    <location>
        <begin position="259"/>
        <end position="280"/>
    </location>
</feature>
<gene>
    <name evidence="10" type="ORF">IFM89_006207</name>
</gene>
<evidence type="ECO:0000256" key="7">
    <source>
        <dbReference type="ARBA" id="ARBA00025911"/>
    </source>
</evidence>
<evidence type="ECO:0000313" key="11">
    <source>
        <dbReference type="Proteomes" id="UP000631114"/>
    </source>
</evidence>
<keyword evidence="11" id="KW-1185">Reference proteome</keyword>
<feature type="compositionally biased region" description="Basic and acidic residues" evidence="9">
    <location>
        <begin position="90"/>
        <end position="99"/>
    </location>
</feature>
<keyword evidence="6 8" id="KW-0539">Nucleus</keyword>
<sequence length="356" mass="39413">MQTVCFKDHGGLFHNPIVQQLPLPSVPWWSGLGSQAVYGESFVQLKPVSGDHPTGGNQFTVVARHESRGTDQVQEKENLNTSQFTIFPADSKDSGKEQKSQQASLARQSPQPGYQNCFELGLAQPMVCANYPYMDQFYGVVATYRTPATVGFPALLTNVYTLLNLDCFHFHGSCGRIMLPLNVKSEDGPIFVNAKQYHGILRRRQSRAKAELENKLVKNRKPYLHESRHLHALRRARGCGGRFLTKKGHSEKGVTVKENLGECHRSPPSGSTSSEVLQSESRNLNQSKKLYGGDSSLSGSEVTSLYSRGDLDRYHFDHLHSSAFHSLSNIIDSGQGISTSNRWVTAADGCCDLLKV</sequence>
<reference evidence="10 11" key="1">
    <citation type="submission" date="2020-10" db="EMBL/GenBank/DDBJ databases">
        <title>The Coptis chinensis genome and diversification of protoberbering-type alkaloids.</title>
        <authorList>
            <person name="Wang B."/>
            <person name="Shu S."/>
            <person name="Song C."/>
            <person name="Liu Y."/>
        </authorList>
    </citation>
    <scope>NUCLEOTIDE SEQUENCE [LARGE SCALE GENOMIC DNA]</scope>
    <source>
        <strain evidence="10">HL-2020</strain>
        <tissue evidence="10">Leaf</tissue>
    </source>
</reference>
<dbReference type="SMART" id="SM00521">
    <property type="entry name" value="CBF"/>
    <property type="match status" value="1"/>
</dbReference>
<dbReference type="Gene3D" id="6.10.250.2430">
    <property type="match status" value="1"/>
</dbReference>
<feature type="compositionally biased region" description="Polar residues" evidence="9">
    <location>
        <begin position="100"/>
        <end position="111"/>
    </location>
</feature>
<dbReference type="InterPro" id="IPR001289">
    <property type="entry name" value="NFYA"/>
</dbReference>
<protein>
    <recommendedName>
        <fullName evidence="8">Nuclear transcription factor Y subunit</fullName>
    </recommendedName>
</protein>
<organism evidence="10 11">
    <name type="scientific">Coptis chinensis</name>
    <dbReference type="NCBI Taxonomy" id="261450"/>
    <lineage>
        <taxon>Eukaryota</taxon>
        <taxon>Viridiplantae</taxon>
        <taxon>Streptophyta</taxon>
        <taxon>Embryophyta</taxon>
        <taxon>Tracheophyta</taxon>
        <taxon>Spermatophyta</taxon>
        <taxon>Magnoliopsida</taxon>
        <taxon>Ranunculales</taxon>
        <taxon>Ranunculaceae</taxon>
        <taxon>Coptidoideae</taxon>
        <taxon>Coptis</taxon>
    </lineage>
</organism>
<dbReference type="PANTHER" id="PTHR12632">
    <property type="entry name" value="TRANSCRIPTION FACTOR NF-Y ALPHA-RELATED"/>
    <property type="match status" value="1"/>
</dbReference>
<dbReference type="EMBL" id="JADFTS010000007">
    <property type="protein sequence ID" value="KAF9595926.1"/>
    <property type="molecule type" value="Genomic_DNA"/>
</dbReference>
<comment type="function">
    <text evidence="8">Component of the sequence-specific heterotrimeric transcription factor (NF-Y) which specifically recognizes a 5'-CCAAT-3' box motif found in the promoters of its target genes.</text>
</comment>
<dbReference type="InterPro" id="IPR018362">
    <property type="entry name" value="CCAAT-binding_factor_CS"/>
</dbReference>
<evidence type="ECO:0000256" key="9">
    <source>
        <dbReference type="SAM" id="MobiDB-lite"/>
    </source>
</evidence>
<feature type="compositionally biased region" description="Polar residues" evidence="9">
    <location>
        <begin position="268"/>
        <end position="280"/>
    </location>
</feature>
<dbReference type="Proteomes" id="UP000631114">
    <property type="component" value="Unassembled WGS sequence"/>
</dbReference>
<dbReference type="GO" id="GO:0003677">
    <property type="term" value="F:DNA binding"/>
    <property type="evidence" value="ECO:0007669"/>
    <property type="project" value="UniProtKB-KW"/>
</dbReference>
<comment type="caution">
    <text evidence="10">The sequence shown here is derived from an EMBL/GenBank/DDBJ whole genome shotgun (WGS) entry which is preliminary data.</text>
</comment>
<evidence type="ECO:0000256" key="1">
    <source>
        <dbReference type="ARBA" id="ARBA00004123"/>
    </source>
</evidence>
<name>A0A835HAV6_9MAGN</name>
<evidence type="ECO:0000256" key="8">
    <source>
        <dbReference type="RuleBase" id="RU367155"/>
    </source>
</evidence>
<evidence type="ECO:0000256" key="6">
    <source>
        <dbReference type="ARBA" id="ARBA00023242"/>
    </source>
</evidence>
<evidence type="ECO:0000256" key="5">
    <source>
        <dbReference type="ARBA" id="ARBA00023163"/>
    </source>
</evidence>
<keyword evidence="5 8" id="KW-0804">Transcription</keyword>
<evidence type="ECO:0000256" key="4">
    <source>
        <dbReference type="ARBA" id="ARBA00023159"/>
    </source>
</evidence>
<comment type="subunit">
    <text evidence="7">Heterotrimeric transcription factor composed of three components, NF-YA, NF-YB and NF-YC. NF-YB and NF-YC must interact and dimerize for NF-YA association and DNA binding.</text>
</comment>
<accession>A0A835HAV6</accession>
<dbReference type="Pfam" id="PF02045">
    <property type="entry name" value="CBFB_NFYA"/>
    <property type="match status" value="1"/>
</dbReference>
<comment type="similarity">
    <text evidence="8">Belongs to the NFYA/HAP2 subunit family.</text>
</comment>
<evidence type="ECO:0000313" key="10">
    <source>
        <dbReference type="EMBL" id="KAF9595926.1"/>
    </source>
</evidence>
<dbReference type="PROSITE" id="PS00686">
    <property type="entry name" value="NFYA_HAP2_1"/>
    <property type="match status" value="1"/>
</dbReference>
<dbReference type="GO" id="GO:0003700">
    <property type="term" value="F:DNA-binding transcription factor activity"/>
    <property type="evidence" value="ECO:0007669"/>
    <property type="project" value="UniProtKB-UniRule"/>
</dbReference>
<dbReference type="AlphaFoldDB" id="A0A835HAV6"/>
<dbReference type="PROSITE" id="PS51152">
    <property type="entry name" value="NFYA_HAP2_2"/>
    <property type="match status" value="1"/>
</dbReference>
<keyword evidence="4" id="KW-0010">Activator</keyword>
<evidence type="ECO:0000256" key="3">
    <source>
        <dbReference type="ARBA" id="ARBA00023125"/>
    </source>
</evidence>
<dbReference type="OrthoDB" id="1097733at2759"/>
<dbReference type="PRINTS" id="PR00616">
    <property type="entry name" value="CCAATSUBUNTB"/>
</dbReference>
<dbReference type="GO" id="GO:0016602">
    <property type="term" value="C:CCAAT-binding factor complex"/>
    <property type="evidence" value="ECO:0007669"/>
    <property type="project" value="InterPro"/>
</dbReference>